<dbReference type="GO" id="GO:0016123">
    <property type="term" value="P:xanthophyll biosynthetic process"/>
    <property type="evidence" value="ECO:0007669"/>
    <property type="project" value="TreeGrafter"/>
</dbReference>
<dbReference type="Proteomes" id="UP000001876">
    <property type="component" value="Unassembled WGS sequence"/>
</dbReference>
<reference evidence="3 4" key="1">
    <citation type="journal article" date="2009" name="Science">
        <title>Green evolution and dynamic adaptations revealed by genomes of the marine picoeukaryotes Micromonas.</title>
        <authorList>
            <person name="Worden A.Z."/>
            <person name="Lee J.H."/>
            <person name="Mock T."/>
            <person name="Rouze P."/>
            <person name="Simmons M.P."/>
            <person name="Aerts A.L."/>
            <person name="Allen A.E."/>
            <person name="Cuvelier M.L."/>
            <person name="Derelle E."/>
            <person name="Everett M.V."/>
            <person name="Foulon E."/>
            <person name="Grimwood J."/>
            <person name="Gundlach H."/>
            <person name="Henrissat B."/>
            <person name="Napoli C."/>
            <person name="McDonald S.M."/>
            <person name="Parker M.S."/>
            <person name="Rombauts S."/>
            <person name="Salamov A."/>
            <person name="Von Dassow P."/>
            <person name="Badger J.H."/>
            <person name="Coutinho P.M."/>
            <person name="Demir E."/>
            <person name="Dubchak I."/>
            <person name="Gentemann C."/>
            <person name="Eikrem W."/>
            <person name="Gready J.E."/>
            <person name="John U."/>
            <person name="Lanier W."/>
            <person name="Lindquist E.A."/>
            <person name="Lucas S."/>
            <person name="Mayer K.F."/>
            <person name="Moreau H."/>
            <person name="Not F."/>
            <person name="Otillar R."/>
            <person name="Panaud O."/>
            <person name="Pangilinan J."/>
            <person name="Paulsen I."/>
            <person name="Piegu B."/>
            <person name="Poliakov A."/>
            <person name="Robbens S."/>
            <person name="Schmutz J."/>
            <person name="Toulza E."/>
            <person name="Wyss T."/>
            <person name="Zelensky A."/>
            <person name="Zhou K."/>
            <person name="Armbrust E.V."/>
            <person name="Bhattacharya D."/>
            <person name="Goodenough U.W."/>
            <person name="Van de Peer Y."/>
            <person name="Grigoriev I.V."/>
        </authorList>
    </citation>
    <scope>NUCLEOTIDE SEQUENCE [LARGE SCALE GENOMIC DNA]</scope>
    <source>
        <strain evidence="3 4">CCMP1545</strain>
    </source>
</reference>
<dbReference type="RefSeq" id="XP_003055632.1">
    <property type="nucleotide sequence ID" value="XM_003055586.1"/>
</dbReference>
<dbReference type="OMA" id="VKQMQVW"/>
<dbReference type="Pfam" id="PF01494">
    <property type="entry name" value="FAD_binding_3"/>
    <property type="match status" value="2"/>
</dbReference>
<dbReference type="InterPro" id="IPR051205">
    <property type="entry name" value="UbiH/COQ6_monooxygenase"/>
</dbReference>
<dbReference type="SUPFAM" id="SSF51905">
    <property type="entry name" value="FAD/NAD(P)-binding domain"/>
    <property type="match status" value="1"/>
</dbReference>
<evidence type="ECO:0000313" key="4">
    <source>
        <dbReference type="Proteomes" id="UP000001876"/>
    </source>
</evidence>
<dbReference type="GO" id="GO:0016120">
    <property type="term" value="P:carotene biosynthetic process"/>
    <property type="evidence" value="ECO:0007669"/>
    <property type="project" value="TreeGrafter"/>
</dbReference>
<dbReference type="KEGG" id="mpp:MICPUCDRAFT_50495"/>
<dbReference type="InterPro" id="IPR036188">
    <property type="entry name" value="FAD/NAD-bd_sf"/>
</dbReference>
<dbReference type="PANTHER" id="PTHR43876:SF7">
    <property type="entry name" value="UBIQUINONE BIOSYNTHESIS MONOOXYGENASE COQ6, MITOCHONDRIAL"/>
    <property type="match status" value="1"/>
</dbReference>
<keyword evidence="4" id="KW-1185">Reference proteome</keyword>
<dbReference type="AlphaFoldDB" id="C1MIA1"/>
<evidence type="ECO:0000313" key="3">
    <source>
        <dbReference type="EMBL" id="EEH60884.1"/>
    </source>
</evidence>
<dbReference type="GeneID" id="9680875"/>
<feature type="domain" description="FAD-binding" evidence="2">
    <location>
        <begin position="50"/>
        <end position="273"/>
    </location>
</feature>
<feature type="region of interest" description="Disordered" evidence="1">
    <location>
        <begin position="203"/>
        <end position="240"/>
    </location>
</feature>
<feature type="domain" description="FAD-binding" evidence="2">
    <location>
        <begin position="449"/>
        <end position="537"/>
    </location>
</feature>
<dbReference type="GO" id="GO:0005739">
    <property type="term" value="C:mitochondrion"/>
    <property type="evidence" value="ECO:0007669"/>
    <property type="project" value="TreeGrafter"/>
</dbReference>
<name>C1MIA1_MICPC</name>
<feature type="compositionally biased region" description="Basic residues" evidence="1">
    <location>
        <begin position="215"/>
        <end position="224"/>
    </location>
</feature>
<dbReference type="STRING" id="564608.C1MIA1"/>
<dbReference type="OrthoDB" id="683240at2759"/>
<dbReference type="EMBL" id="GG663735">
    <property type="protein sequence ID" value="EEH60884.1"/>
    <property type="molecule type" value="Genomic_DNA"/>
</dbReference>
<dbReference type="InterPro" id="IPR018168">
    <property type="entry name" value="Ubi_Hdrlase_CS"/>
</dbReference>
<dbReference type="Gene3D" id="3.50.50.60">
    <property type="entry name" value="FAD/NAD(P)-binding domain"/>
    <property type="match status" value="2"/>
</dbReference>
<sequence length="592" mass="60454">MRLARVLAAATTTSSSSGASPFLGVRGVAAAAASSASSSSSTTTTTPPVVDVCIVGGGVVGTALACVLRSTPLTSHLSVMLADRAPPPSSAWLDANPSRHPEPRVSALTPLSIRFLRDVGAWDRVSNARARPFKTMQVWDDASNGHVRYDAREVGEDALGAVVENVVIHAALHEAATRLGVIFPPPSSLASLDLGGDPGTLASVEFEEEEEEEKKKKKKKKKKKAENGDGGGGADGAREARRRVRARLVVAADGASSRTRTLAGLTVAGWSYHRKAAVGTVRTAIAHDTAWQRFLPNGPLALLPIVGEGTGDGEGGGDEGAAGGGGGSGGGGLSNVVWTTTNEDADRLCKLSDEDFAAEVHAALRSEGKYAVKTSPAWGSDAAAADADADDGGGAENVGRSDFDRLQTSFVDSLLRPASKLALRGVGVAAASPAPAFELPPAVVGASGARGAFPLATRLAGRYSLRRLALVGDAAHQARSISHWSPYDRVGVVHPLGGQGVNLGIRDARLLSDALAAAAAVGGDVGAESTLRKYAKDASGANAPMMAALDALHRLFSARSPAIAFGRGIGLAGVNAFAPARKMIARYAMGGA</sequence>
<dbReference type="PRINTS" id="PR00420">
    <property type="entry name" value="RNGMNOXGNASE"/>
</dbReference>
<dbReference type="PANTHER" id="PTHR43876">
    <property type="entry name" value="UBIQUINONE BIOSYNTHESIS MONOOXYGENASE COQ6, MITOCHONDRIAL"/>
    <property type="match status" value="1"/>
</dbReference>
<accession>C1MIA1</accession>
<evidence type="ECO:0000256" key="1">
    <source>
        <dbReference type="SAM" id="MobiDB-lite"/>
    </source>
</evidence>
<dbReference type="eggNOG" id="KOG3855">
    <property type="taxonomic scope" value="Eukaryota"/>
</dbReference>
<evidence type="ECO:0000259" key="2">
    <source>
        <dbReference type="Pfam" id="PF01494"/>
    </source>
</evidence>
<dbReference type="GO" id="GO:0071949">
    <property type="term" value="F:FAD binding"/>
    <property type="evidence" value="ECO:0007669"/>
    <property type="project" value="InterPro"/>
</dbReference>
<gene>
    <name evidence="3" type="ORF">MICPUCDRAFT_50495</name>
</gene>
<dbReference type="InterPro" id="IPR002938">
    <property type="entry name" value="FAD-bd"/>
</dbReference>
<protein>
    <submittedName>
        <fullName evidence="3">Predicted protein</fullName>
    </submittedName>
</protein>
<feature type="region of interest" description="Disordered" evidence="1">
    <location>
        <begin position="308"/>
        <end position="333"/>
    </location>
</feature>
<organism evidence="4">
    <name type="scientific">Micromonas pusilla (strain CCMP1545)</name>
    <name type="common">Picoplanktonic green alga</name>
    <dbReference type="NCBI Taxonomy" id="564608"/>
    <lineage>
        <taxon>Eukaryota</taxon>
        <taxon>Viridiplantae</taxon>
        <taxon>Chlorophyta</taxon>
        <taxon>Mamiellophyceae</taxon>
        <taxon>Mamiellales</taxon>
        <taxon>Mamiellaceae</taxon>
        <taxon>Micromonas</taxon>
    </lineage>
</organism>
<proteinExistence type="predicted"/>
<dbReference type="PROSITE" id="PS01304">
    <property type="entry name" value="UBIH"/>
    <property type="match status" value="1"/>
</dbReference>